<gene>
    <name evidence="1" type="ORF">LCGC14_1333500</name>
</gene>
<evidence type="ECO:0000313" key="1">
    <source>
        <dbReference type="EMBL" id="KKM81068.1"/>
    </source>
</evidence>
<name>A0A0F9KGJ0_9ZZZZ</name>
<sequence>MNKILKNVLGTELQSCCTDPLTGYYRDGFCKTGDQDVGTHVLCAIMTEEFLKYTKSKGNDLSTPRPEWQFPGLKPGDKWCLCISRWIEAEKAGMAPQVVLEATHDKALEYTNFELLLEYKYSAISG</sequence>
<protein>
    <recommendedName>
        <fullName evidence="2">DUF2237 domain-containing protein</fullName>
    </recommendedName>
</protein>
<dbReference type="PANTHER" id="PTHR37466">
    <property type="entry name" value="SLR1628 PROTEIN"/>
    <property type="match status" value="1"/>
</dbReference>
<proteinExistence type="predicted"/>
<dbReference type="Pfam" id="PF09996">
    <property type="entry name" value="DUF2237"/>
    <property type="match status" value="1"/>
</dbReference>
<dbReference type="AlphaFoldDB" id="A0A0F9KGJ0"/>
<accession>A0A0F9KGJ0</accession>
<dbReference type="Gene3D" id="3.30.56.110">
    <property type="entry name" value="Protein of unknown function DUF2237"/>
    <property type="match status" value="1"/>
</dbReference>
<reference evidence="1" key="1">
    <citation type="journal article" date="2015" name="Nature">
        <title>Complex archaea that bridge the gap between prokaryotes and eukaryotes.</title>
        <authorList>
            <person name="Spang A."/>
            <person name="Saw J.H."/>
            <person name="Jorgensen S.L."/>
            <person name="Zaremba-Niedzwiedzka K."/>
            <person name="Martijn J."/>
            <person name="Lind A.E."/>
            <person name="van Eijk R."/>
            <person name="Schleper C."/>
            <person name="Guy L."/>
            <person name="Ettema T.J."/>
        </authorList>
    </citation>
    <scope>NUCLEOTIDE SEQUENCE</scope>
</reference>
<dbReference type="PANTHER" id="PTHR37466:SF1">
    <property type="entry name" value="SLR1628 PROTEIN"/>
    <property type="match status" value="1"/>
</dbReference>
<evidence type="ECO:0008006" key="2">
    <source>
        <dbReference type="Google" id="ProtNLM"/>
    </source>
</evidence>
<dbReference type="EMBL" id="LAZR01008082">
    <property type="protein sequence ID" value="KKM81068.1"/>
    <property type="molecule type" value="Genomic_DNA"/>
</dbReference>
<dbReference type="InterPro" id="IPR018714">
    <property type="entry name" value="DUF2237"/>
</dbReference>
<comment type="caution">
    <text evidence="1">The sequence shown here is derived from an EMBL/GenBank/DDBJ whole genome shotgun (WGS) entry which is preliminary data.</text>
</comment>
<organism evidence="1">
    <name type="scientific">marine sediment metagenome</name>
    <dbReference type="NCBI Taxonomy" id="412755"/>
    <lineage>
        <taxon>unclassified sequences</taxon>
        <taxon>metagenomes</taxon>
        <taxon>ecological metagenomes</taxon>
    </lineage>
</organism>